<evidence type="ECO:0000256" key="1">
    <source>
        <dbReference type="SAM" id="MobiDB-lite"/>
    </source>
</evidence>
<dbReference type="VEuPathDB" id="FungiDB:FOZG_18081"/>
<protein>
    <submittedName>
        <fullName evidence="2">Uncharacterized protein</fullName>
    </submittedName>
</protein>
<dbReference type="AlphaFoldDB" id="A0A420NG06"/>
<comment type="caution">
    <text evidence="2">The sequence shown here is derived from an EMBL/GenBank/DDBJ whole genome shotgun (WGS) entry which is preliminary data.</text>
</comment>
<gene>
    <name evidence="2" type="ORF">BFJ68_g16504</name>
</gene>
<name>A0A420NG06_FUSOX</name>
<organism evidence="2 3">
    <name type="scientific">Fusarium oxysporum</name>
    <name type="common">Fusarium vascular wilt</name>
    <dbReference type="NCBI Taxonomy" id="5507"/>
    <lineage>
        <taxon>Eukaryota</taxon>
        <taxon>Fungi</taxon>
        <taxon>Dikarya</taxon>
        <taxon>Ascomycota</taxon>
        <taxon>Pezizomycotina</taxon>
        <taxon>Sordariomycetes</taxon>
        <taxon>Hypocreomycetidae</taxon>
        <taxon>Hypocreales</taxon>
        <taxon>Nectriaceae</taxon>
        <taxon>Fusarium</taxon>
        <taxon>Fusarium oxysporum species complex</taxon>
    </lineage>
</organism>
<dbReference type="VEuPathDB" id="FungiDB:HZS61_011543"/>
<dbReference type="VEuPathDB" id="FungiDB:FOMG_19279"/>
<sequence length="217" mass="24033">MTNSPTDHIIQLCEQLNVLICLPCEAAIKPEPAQAEHHYRNCHKTIGQPLQEVITFAESFSSSRWRPRVLQDPTDTNMELPPDGSPPIPGLKTYRGLSCKSCRFLTRNNRNFATNETRARHYRLQISGSGGKGRATVMLQSLRKAPHARYWIINPAAVRADPSGDNSSSTAEQGEGGDDGDTVLLQTVRACKKDLKEAEVERQRQVEAPGGVDTKSR</sequence>
<dbReference type="Pfam" id="PF12013">
    <property type="entry name" value="OrsD"/>
    <property type="match status" value="1"/>
</dbReference>
<feature type="region of interest" description="Disordered" evidence="1">
    <location>
        <begin position="158"/>
        <end position="183"/>
    </location>
</feature>
<dbReference type="EMBL" id="MRCY01000285">
    <property type="protein sequence ID" value="RKK90242.1"/>
    <property type="molecule type" value="Genomic_DNA"/>
</dbReference>
<evidence type="ECO:0000313" key="3">
    <source>
        <dbReference type="Proteomes" id="UP000285860"/>
    </source>
</evidence>
<dbReference type="InterPro" id="IPR022698">
    <property type="entry name" value="OrsD"/>
</dbReference>
<reference evidence="2 3" key="1">
    <citation type="journal article" date="2018" name="Sci. Rep.">
        <title>Characterisation of pathogen-specific regions and novel effector candidates in Fusarium oxysporum f. sp. cepae.</title>
        <authorList>
            <person name="Armitage A.D."/>
            <person name="Taylor A."/>
            <person name="Sobczyk M.K."/>
            <person name="Baxter L."/>
            <person name="Greenfield B.P."/>
            <person name="Bates H.J."/>
            <person name="Wilson F."/>
            <person name="Jackson A.C."/>
            <person name="Ott S."/>
            <person name="Harrison R.J."/>
            <person name="Clarkson J.P."/>
        </authorList>
    </citation>
    <scope>NUCLEOTIDE SEQUENCE [LARGE SCALE GENOMIC DNA]</scope>
    <source>
        <strain evidence="2 3">Fo_A28</strain>
    </source>
</reference>
<accession>A0A420NG06</accession>
<dbReference type="Proteomes" id="UP000285860">
    <property type="component" value="Unassembled WGS sequence"/>
</dbReference>
<dbReference type="VEuPathDB" id="FungiDB:FOXG_06642"/>
<feature type="region of interest" description="Disordered" evidence="1">
    <location>
        <begin position="196"/>
        <end position="217"/>
    </location>
</feature>
<proteinExistence type="predicted"/>
<evidence type="ECO:0000313" key="2">
    <source>
        <dbReference type="EMBL" id="RKK90242.1"/>
    </source>
</evidence>
<feature type="compositionally biased region" description="Basic and acidic residues" evidence="1">
    <location>
        <begin position="196"/>
        <end position="205"/>
    </location>
</feature>